<proteinExistence type="predicted"/>
<dbReference type="GeneID" id="41964194"/>
<reference evidence="3" key="3">
    <citation type="submission" date="2025-08" db="UniProtKB">
        <authorList>
            <consortium name="RefSeq"/>
        </authorList>
    </citation>
    <scope>IDENTIFICATION</scope>
    <source>
        <strain evidence="3">NI907</strain>
    </source>
</reference>
<reference evidence="3" key="1">
    <citation type="journal article" date="2019" name="Mol. Biol. Evol.">
        <title>Blast fungal genomes show frequent chromosomal changes, gene gains and losses, and effector gene turnover.</title>
        <authorList>
            <person name="Gomez Luciano L.B."/>
            <person name="Jason Tsai I."/>
            <person name="Chuma I."/>
            <person name="Tosa Y."/>
            <person name="Chen Y.H."/>
            <person name="Li J.Y."/>
            <person name="Li M.Y."/>
            <person name="Jade Lu M.Y."/>
            <person name="Nakayashiki H."/>
            <person name="Li W.H."/>
        </authorList>
    </citation>
    <scope>NUCLEOTIDE SEQUENCE</scope>
    <source>
        <strain evidence="3">NI907</strain>
    </source>
</reference>
<gene>
    <name evidence="3" type="ORF">PgNI_09301</name>
</gene>
<keyword evidence="2" id="KW-1185">Reference proteome</keyword>
<accession>A0A6P8ASS7</accession>
<name>A0A6P8ASS7_PYRGI</name>
<evidence type="ECO:0000313" key="3">
    <source>
        <dbReference type="RefSeq" id="XP_030977945.1"/>
    </source>
</evidence>
<sequence>MHLAGLFTVALTTLAVNPSNVVANALSEAPKSIQPRGSTDLASEQTYLTWVDGQFRRVKKDCELWLFDTRTKQVKEKRYENYNTLVVFSIEHGFNVQVERKDGYFAPQCIGHLTEGELPPGYDIAIFQAGKSPEHHDTHWLRYLPHAESCVVAIQHGYIKAQKIVPFGEEAWFHKFNIGVSVEPQIYGPYNRRRCKGKLSEDTDLPYEFEVLVRDNLEGAKWHQIISRP</sequence>
<dbReference type="RefSeq" id="XP_030977945.1">
    <property type="nucleotide sequence ID" value="XM_031129286.1"/>
</dbReference>
<evidence type="ECO:0000313" key="2">
    <source>
        <dbReference type="Proteomes" id="UP000515153"/>
    </source>
</evidence>
<dbReference type="AlphaFoldDB" id="A0A6P8ASS7"/>
<evidence type="ECO:0000256" key="1">
    <source>
        <dbReference type="SAM" id="SignalP"/>
    </source>
</evidence>
<dbReference type="Proteomes" id="UP000515153">
    <property type="component" value="Unplaced"/>
</dbReference>
<protein>
    <submittedName>
        <fullName evidence="3">Uncharacterized protein</fullName>
    </submittedName>
</protein>
<dbReference type="KEGG" id="pgri:PgNI_09301"/>
<reference evidence="3" key="2">
    <citation type="submission" date="2019-10" db="EMBL/GenBank/DDBJ databases">
        <authorList>
            <consortium name="NCBI Genome Project"/>
        </authorList>
    </citation>
    <scope>NUCLEOTIDE SEQUENCE</scope>
    <source>
        <strain evidence="3">NI907</strain>
    </source>
</reference>
<feature type="chain" id="PRO_5028115627" evidence="1">
    <location>
        <begin position="24"/>
        <end position="229"/>
    </location>
</feature>
<organism evidence="2 3">
    <name type="scientific">Pyricularia grisea</name>
    <name type="common">Crabgrass-specific blast fungus</name>
    <name type="synonym">Magnaporthe grisea</name>
    <dbReference type="NCBI Taxonomy" id="148305"/>
    <lineage>
        <taxon>Eukaryota</taxon>
        <taxon>Fungi</taxon>
        <taxon>Dikarya</taxon>
        <taxon>Ascomycota</taxon>
        <taxon>Pezizomycotina</taxon>
        <taxon>Sordariomycetes</taxon>
        <taxon>Sordariomycetidae</taxon>
        <taxon>Magnaporthales</taxon>
        <taxon>Pyriculariaceae</taxon>
        <taxon>Pyricularia</taxon>
    </lineage>
</organism>
<keyword evidence="1" id="KW-0732">Signal</keyword>
<feature type="signal peptide" evidence="1">
    <location>
        <begin position="1"/>
        <end position="23"/>
    </location>
</feature>